<evidence type="ECO:0000313" key="2">
    <source>
        <dbReference type="EMBL" id="KAL3268775.1"/>
    </source>
</evidence>
<keyword evidence="3" id="KW-1185">Reference proteome</keyword>
<organism evidence="2 3">
    <name type="scientific">Cryptolaemus montrouzieri</name>
    <dbReference type="NCBI Taxonomy" id="559131"/>
    <lineage>
        <taxon>Eukaryota</taxon>
        <taxon>Metazoa</taxon>
        <taxon>Ecdysozoa</taxon>
        <taxon>Arthropoda</taxon>
        <taxon>Hexapoda</taxon>
        <taxon>Insecta</taxon>
        <taxon>Pterygota</taxon>
        <taxon>Neoptera</taxon>
        <taxon>Endopterygota</taxon>
        <taxon>Coleoptera</taxon>
        <taxon>Polyphaga</taxon>
        <taxon>Cucujiformia</taxon>
        <taxon>Coccinelloidea</taxon>
        <taxon>Coccinellidae</taxon>
        <taxon>Scymninae</taxon>
        <taxon>Scymnini</taxon>
        <taxon>Cryptolaemus</taxon>
    </lineage>
</organism>
<name>A0ABD2MRD5_9CUCU</name>
<accession>A0ABD2MRD5</accession>
<dbReference type="EMBL" id="JABFTP020000021">
    <property type="protein sequence ID" value="KAL3268775.1"/>
    <property type="molecule type" value="Genomic_DNA"/>
</dbReference>
<comment type="caution">
    <text evidence="2">The sequence shown here is derived from an EMBL/GenBank/DDBJ whole genome shotgun (WGS) entry which is preliminary data.</text>
</comment>
<evidence type="ECO:0000256" key="1">
    <source>
        <dbReference type="SAM" id="MobiDB-lite"/>
    </source>
</evidence>
<feature type="region of interest" description="Disordered" evidence="1">
    <location>
        <begin position="102"/>
        <end position="121"/>
    </location>
</feature>
<dbReference type="AlphaFoldDB" id="A0ABD2MRD5"/>
<gene>
    <name evidence="2" type="ORF">HHI36_007875</name>
</gene>
<sequence>MENELDRKKNRAYEQILTTLRTVDEDATVQYVKNKIYSIRWCFRKELKNLLYFNNLMFLVDQETRLNTPIKNIVESDVFIPDDTLLSPPLFSEEKEASVMANTSRSAPSSSITSSSFKSGTKCKRDKANELLEKVSKTLDNKDDKFIIKERHTPPPLLTPIFYLLSHANDWQQFQSPVFKASLGGKWFIISKRRVEPNTDKRTKKNEVYGAYKTGIASGIYSGKGAGCARGNMCFRIMR</sequence>
<evidence type="ECO:0000313" key="3">
    <source>
        <dbReference type="Proteomes" id="UP001516400"/>
    </source>
</evidence>
<dbReference type="Proteomes" id="UP001516400">
    <property type="component" value="Unassembled WGS sequence"/>
</dbReference>
<protein>
    <submittedName>
        <fullName evidence="2">Uncharacterized protein</fullName>
    </submittedName>
</protein>
<proteinExistence type="predicted"/>
<reference evidence="2 3" key="1">
    <citation type="journal article" date="2021" name="BMC Biol.">
        <title>Horizontally acquired antibacterial genes associated with adaptive radiation of ladybird beetles.</title>
        <authorList>
            <person name="Li H.S."/>
            <person name="Tang X.F."/>
            <person name="Huang Y.H."/>
            <person name="Xu Z.Y."/>
            <person name="Chen M.L."/>
            <person name="Du X.Y."/>
            <person name="Qiu B.Y."/>
            <person name="Chen P.T."/>
            <person name="Zhang W."/>
            <person name="Slipinski A."/>
            <person name="Escalona H.E."/>
            <person name="Waterhouse R.M."/>
            <person name="Zwick A."/>
            <person name="Pang H."/>
        </authorList>
    </citation>
    <scope>NUCLEOTIDE SEQUENCE [LARGE SCALE GENOMIC DNA]</scope>
    <source>
        <strain evidence="2">SYSU2018</strain>
    </source>
</reference>
<feature type="compositionally biased region" description="Low complexity" evidence="1">
    <location>
        <begin position="104"/>
        <end position="119"/>
    </location>
</feature>